<keyword evidence="5 7" id="KW-1133">Transmembrane helix</keyword>
<name>A0A0H3XIV5_9MOLU</name>
<organism evidence="8 9">
    <name type="scientific">Spiroplasma eriocheiris</name>
    <dbReference type="NCBI Taxonomy" id="315358"/>
    <lineage>
        <taxon>Bacteria</taxon>
        <taxon>Bacillati</taxon>
        <taxon>Mycoplasmatota</taxon>
        <taxon>Mollicutes</taxon>
        <taxon>Entomoplasmatales</taxon>
        <taxon>Spiroplasmataceae</taxon>
        <taxon>Spiroplasma</taxon>
    </lineage>
</organism>
<feature type="transmembrane region" description="Helical" evidence="7">
    <location>
        <begin position="64"/>
        <end position="83"/>
    </location>
</feature>
<gene>
    <name evidence="8" type="primary">lgt</name>
    <name evidence="8" type="ORF">SERIO_v1c08800</name>
</gene>
<dbReference type="GO" id="GO:0005886">
    <property type="term" value="C:plasma membrane"/>
    <property type="evidence" value="ECO:0007669"/>
    <property type="project" value="InterPro"/>
</dbReference>
<keyword evidence="2" id="KW-1003">Cell membrane</keyword>
<dbReference type="STRING" id="315358.SERIO_v1c08800"/>
<keyword evidence="8" id="KW-0449">Lipoprotein</keyword>
<evidence type="ECO:0000256" key="1">
    <source>
        <dbReference type="ARBA" id="ARBA00007150"/>
    </source>
</evidence>
<evidence type="ECO:0000313" key="8">
    <source>
        <dbReference type="EMBL" id="AKM54440.1"/>
    </source>
</evidence>
<dbReference type="InterPro" id="IPR001640">
    <property type="entry name" value="Lgt"/>
</dbReference>
<dbReference type="PATRIC" id="fig|743698.3.peg.887"/>
<evidence type="ECO:0000256" key="7">
    <source>
        <dbReference type="SAM" id="Phobius"/>
    </source>
</evidence>
<feature type="transmembrane region" description="Helical" evidence="7">
    <location>
        <begin position="375"/>
        <end position="396"/>
    </location>
</feature>
<dbReference type="PANTHER" id="PTHR30589:SF0">
    <property type="entry name" value="PHOSPHATIDYLGLYCEROL--PROLIPOPROTEIN DIACYLGLYCERYL TRANSFERASE"/>
    <property type="match status" value="1"/>
</dbReference>
<feature type="transmembrane region" description="Helical" evidence="7">
    <location>
        <begin position="333"/>
        <end position="355"/>
    </location>
</feature>
<dbReference type="GO" id="GO:0042158">
    <property type="term" value="P:lipoprotein biosynthetic process"/>
    <property type="evidence" value="ECO:0007669"/>
    <property type="project" value="InterPro"/>
</dbReference>
<feature type="transmembrane region" description="Helical" evidence="7">
    <location>
        <begin position="219"/>
        <end position="240"/>
    </location>
</feature>
<evidence type="ECO:0000256" key="6">
    <source>
        <dbReference type="ARBA" id="ARBA00023136"/>
    </source>
</evidence>
<reference evidence="8 9" key="1">
    <citation type="journal article" date="2015" name="Genome Biol. Evol.">
        <title>Found and Lost: The Fates of Horizontally Acquired Genes in Arthropod-Symbiotic Spiroplasma.</title>
        <authorList>
            <person name="Lo W.S."/>
            <person name="Gasparich G.E."/>
            <person name="Kuo C.H."/>
        </authorList>
    </citation>
    <scope>NUCLEOTIDE SEQUENCE [LARGE SCALE GENOMIC DNA]</scope>
    <source>
        <strain evidence="9">TDA-040725-5</strain>
    </source>
</reference>
<keyword evidence="3 8" id="KW-0808">Transferase</keyword>
<dbReference type="AlphaFoldDB" id="A0A0H3XIV5"/>
<dbReference type="Pfam" id="PF01790">
    <property type="entry name" value="LGT"/>
    <property type="match status" value="1"/>
</dbReference>
<dbReference type="PANTHER" id="PTHR30589">
    <property type="entry name" value="PROLIPOPROTEIN DIACYLGLYCERYL TRANSFERASE"/>
    <property type="match status" value="1"/>
</dbReference>
<sequence length="506" mass="59154">MLNQLLLAEPSPGWINPDNTPHNIIATYGGWVHMYAVFITTGMILAVFASYIRLKAKNVPVEPLIWAVFIIIPFSLFGASFFGKYNEDPSQPLIGYDGGAPFWSLFAFWKAGMSIHGGVLFGVVVGIIVFAFVARKSRVSMWVYIDCIVPNILLGQVLGRWGNFFNHELLGDPVSYESLKWLPAFIRDNCFQWVGDHPELVPGTGGIQWRAPIFLYESFWNFILWVILTFVVPNFGKVLGPKPWKKDPQKYPFDFKYSIRHFFNRKIEEPDKLTWKEVWDKAFYYNNPTQKQLEQIKPKKFKETSSPTINRLKKWWVNDAKELTRLNNPEGYWITRSGVQAGLYFFGWNLIRFVLETQRENGADLFVMNNRPLDYAMLWMIAIFGLLMAAYAQWFAPIKLRKNGHLYEKEYVDYTNLANWKLEYYLQHQINYNQISQQQELETLIKTKVMTYLGYENKSFEEYFSLNDFKVFSHQDHITSFTFKIMTHNQPSNIFSDEISCEVALV</sequence>
<reference evidence="9" key="2">
    <citation type="submission" date="2015-06" db="EMBL/GenBank/DDBJ databases">
        <title>Complete genome sequence of Spiroplasma eriocheiris TDA-040725-5 (DSM 21848).</title>
        <authorList>
            <person name="Lo W.-S."/>
            <person name="Kuo C.-H."/>
        </authorList>
    </citation>
    <scope>NUCLEOTIDE SEQUENCE [LARGE SCALE GENOMIC DNA]</scope>
    <source>
        <strain evidence="9">TDA-040725-5</strain>
    </source>
</reference>
<keyword evidence="4 7" id="KW-0812">Transmembrane</keyword>
<dbReference type="PROSITE" id="PS01311">
    <property type="entry name" value="LGT"/>
    <property type="match status" value="1"/>
</dbReference>
<feature type="transmembrane region" description="Helical" evidence="7">
    <location>
        <begin position="113"/>
        <end position="134"/>
    </location>
</feature>
<feature type="transmembrane region" description="Helical" evidence="7">
    <location>
        <begin position="32"/>
        <end position="52"/>
    </location>
</feature>
<proteinExistence type="inferred from homology"/>
<dbReference type="EMBL" id="CP011856">
    <property type="protein sequence ID" value="AKM54440.1"/>
    <property type="molecule type" value="Genomic_DNA"/>
</dbReference>
<evidence type="ECO:0000313" key="9">
    <source>
        <dbReference type="Proteomes" id="UP000035661"/>
    </source>
</evidence>
<evidence type="ECO:0000256" key="4">
    <source>
        <dbReference type="ARBA" id="ARBA00022692"/>
    </source>
</evidence>
<keyword evidence="6 7" id="KW-0472">Membrane</keyword>
<protein>
    <submittedName>
        <fullName evidence="8">Prolipoprotein diacylglyceryl transferase</fullName>
    </submittedName>
</protein>
<keyword evidence="9" id="KW-1185">Reference proteome</keyword>
<evidence type="ECO:0000256" key="3">
    <source>
        <dbReference type="ARBA" id="ARBA00022679"/>
    </source>
</evidence>
<dbReference type="RefSeq" id="WP_053040849.1">
    <property type="nucleotide sequence ID" value="NZ_CP011856.1"/>
</dbReference>
<evidence type="ECO:0000256" key="5">
    <source>
        <dbReference type="ARBA" id="ARBA00022989"/>
    </source>
</evidence>
<accession>A0A0H3XIV5</accession>
<dbReference type="KEGG" id="seri:SERIO_v1c08800"/>
<dbReference type="Proteomes" id="UP000035661">
    <property type="component" value="Chromosome"/>
</dbReference>
<evidence type="ECO:0000256" key="2">
    <source>
        <dbReference type="ARBA" id="ARBA00022475"/>
    </source>
</evidence>
<comment type="similarity">
    <text evidence="1">Belongs to the Lgt family.</text>
</comment>
<dbReference type="GO" id="GO:0008961">
    <property type="term" value="F:phosphatidylglycerol-prolipoprotein diacylglyceryl transferase activity"/>
    <property type="evidence" value="ECO:0007669"/>
    <property type="project" value="InterPro"/>
</dbReference>